<organism evidence="3 4">
    <name type="scientific">Acetonema longum DSM 6540</name>
    <dbReference type="NCBI Taxonomy" id="1009370"/>
    <lineage>
        <taxon>Bacteria</taxon>
        <taxon>Bacillati</taxon>
        <taxon>Bacillota</taxon>
        <taxon>Negativicutes</taxon>
        <taxon>Acetonemataceae</taxon>
        <taxon>Acetonema</taxon>
    </lineage>
</organism>
<dbReference type="AlphaFoldDB" id="F7NI59"/>
<dbReference type="SUPFAM" id="SSF56281">
    <property type="entry name" value="Metallo-hydrolase/oxidoreductase"/>
    <property type="match status" value="1"/>
</dbReference>
<reference evidence="3 4" key="1">
    <citation type="journal article" date="2011" name="EMBO J.">
        <title>Structural diversity of bacterial flagellar motors.</title>
        <authorList>
            <person name="Chen S."/>
            <person name="Beeby M."/>
            <person name="Murphy G.E."/>
            <person name="Leadbetter J.R."/>
            <person name="Hendrixson D.R."/>
            <person name="Briegel A."/>
            <person name="Li Z."/>
            <person name="Shi J."/>
            <person name="Tocheva E.I."/>
            <person name="Muller A."/>
            <person name="Dobro M.J."/>
            <person name="Jensen G.J."/>
        </authorList>
    </citation>
    <scope>NUCLEOTIDE SEQUENCE [LARGE SCALE GENOMIC DNA]</scope>
    <source>
        <strain evidence="3 4">DSM 6540</strain>
    </source>
</reference>
<keyword evidence="1" id="KW-0732">Signal</keyword>
<dbReference type="OrthoDB" id="9761531at2"/>
<protein>
    <submittedName>
        <fullName evidence="3">Beta-lactamase</fullName>
    </submittedName>
</protein>
<evidence type="ECO:0000313" key="3">
    <source>
        <dbReference type="EMBL" id="EGO64291.1"/>
    </source>
</evidence>
<evidence type="ECO:0000313" key="4">
    <source>
        <dbReference type="Proteomes" id="UP000003240"/>
    </source>
</evidence>
<dbReference type="Pfam" id="PF00753">
    <property type="entry name" value="Lactamase_B"/>
    <property type="match status" value="1"/>
</dbReference>
<proteinExistence type="predicted"/>
<evidence type="ECO:0000259" key="2">
    <source>
        <dbReference type="SMART" id="SM00849"/>
    </source>
</evidence>
<dbReference type="InterPro" id="IPR035681">
    <property type="entry name" value="ComA-like_MBL"/>
</dbReference>
<dbReference type="Gene3D" id="3.60.15.10">
    <property type="entry name" value="Ribonuclease Z/Hydroxyacylglutathione hydrolase-like"/>
    <property type="match status" value="1"/>
</dbReference>
<comment type="caution">
    <text evidence="3">The sequence shown here is derived from an EMBL/GenBank/DDBJ whole genome shotgun (WGS) entry which is preliminary data.</text>
</comment>
<feature type="chain" id="PRO_5039623444" evidence="1">
    <location>
        <begin position="21"/>
        <end position="300"/>
    </location>
</feature>
<dbReference type="InterPro" id="IPR052159">
    <property type="entry name" value="Competence_DNA_uptake"/>
</dbReference>
<gene>
    <name evidence="3" type="ORF">ALO_08785</name>
</gene>
<dbReference type="InterPro" id="IPR036866">
    <property type="entry name" value="RibonucZ/Hydroxyglut_hydro"/>
</dbReference>
<dbReference type="InterPro" id="IPR001279">
    <property type="entry name" value="Metallo-B-lactamas"/>
</dbReference>
<dbReference type="eggNOG" id="COG2333">
    <property type="taxonomic scope" value="Bacteria"/>
</dbReference>
<dbReference type="EMBL" id="AFGF01000066">
    <property type="protein sequence ID" value="EGO64291.1"/>
    <property type="molecule type" value="Genomic_DNA"/>
</dbReference>
<feature type="domain" description="Metallo-beta-lactamase" evidence="2">
    <location>
        <begin position="54"/>
        <end position="254"/>
    </location>
</feature>
<dbReference type="PROSITE" id="PS51257">
    <property type="entry name" value="PROKAR_LIPOPROTEIN"/>
    <property type="match status" value="1"/>
</dbReference>
<dbReference type="PANTHER" id="PTHR30619:SF1">
    <property type="entry name" value="RECOMBINATION PROTEIN 2"/>
    <property type="match status" value="1"/>
</dbReference>
<dbReference type="RefSeq" id="WP_004094754.1">
    <property type="nucleotide sequence ID" value="NZ_AFGF01000066.1"/>
</dbReference>
<name>F7NI59_9FIRM</name>
<sequence length="300" mass="32128">MRITKAISVIALAMSLFVFAGCAIAPISQQTATTQAAGLSSQTGLTVKVLDVGQGDAILIKTPTQAVLVDTGDVGTRDKLVSYIKKEGIRTIDKVIITHGHADHLGGMAALFESFAIKQIYDNGVAATTNLYRQYLTTVKKKNIPFKVVTAGDQIDIGGGAVLRILAPAKPYIKQGANADLNNNSIVAKLIYGNFTMLLTGDAEQESEQQMLQRSRDELKSLVLKGGHHGSRTSSRPAFLKAVGAQTVVVSAGANNDYGHPHEVVLKRYATANMKVYRTDQHGTVTITSNGKSYKISKEK</sequence>
<dbReference type="STRING" id="1009370.ALO_08785"/>
<dbReference type="SMART" id="SM00849">
    <property type="entry name" value="Lactamase_B"/>
    <property type="match status" value="1"/>
</dbReference>
<dbReference type="Proteomes" id="UP000003240">
    <property type="component" value="Unassembled WGS sequence"/>
</dbReference>
<dbReference type="PANTHER" id="PTHR30619">
    <property type="entry name" value="DNA INTERNALIZATION/COMPETENCE PROTEIN COMEC/REC2"/>
    <property type="match status" value="1"/>
</dbReference>
<keyword evidence="4" id="KW-1185">Reference proteome</keyword>
<accession>F7NI59</accession>
<dbReference type="CDD" id="cd07731">
    <property type="entry name" value="ComA-like_MBL-fold"/>
    <property type="match status" value="1"/>
</dbReference>
<feature type="signal peptide" evidence="1">
    <location>
        <begin position="1"/>
        <end position="20"/>
    </location>
</feature>
<evidence type="ECO:0000256" key="1">
    <source>
        <dbReference type="SAM" id="SignalP"/>
    </source>
</evidence>